<feature type="compositionally biased region" description="Basic and acidic residues" evidence="1">
    <location>
        <begin position="38"/>
        <end position="48"/>
    </location>
</feature>
<evidence type="ECO:0000256" key="1">
    <source>
        <dbReference type="SAM" id="MobiDB-lite"/>
    </source>
</evidence>
<sequence length="118" mass="12887">MSVSAESCDGCLDIQYRIKASFTVLRNSVACVQAGENDYKKGRNEPDSRTLGGKGVMGGAPSIIPLVDEEEKDRGVLVNEKLETNGPEHPQFLEGTSKVQEAVRRDGNPLKSPKRQEK</sequence>
<dbReference type="EMBL" id="JAWJWE010000001">
    <property type="protein sequence ID" value="KAK6645049.1"/>
    <property type="molecule type" value="Genomic_DNA"/>
</dbReference>
<proteinExistence type="predicted"/>
<reference evidence="2 3" key="1">
    <citation type="submission" date="2023-10" db="EMBL/GenBank/DDBJ databases">
        <title>Genomes of two closely related lineages of the louse Polyplax serrata with different host specificities.</title>
        <authorList>
            <person name="Martinu J."/>
            <person name="Tarabai H."/>
            <person name="Stefka J."/>
            <person name="Hypsa V."/>
        </authorList>
    </citation>
    <scope>NUCLEOTIDE SEQUENCE [LARGE SCALE GENOMIC DNA]</scope>
    <source>
        <strain evidence="2">HR10_N</strain>
    </source>
</reference>
<organism evidence="2 3">
    <name type="scientific">Polyplax serrata</name>
    <name type="common">Common mouse louse</name>
    <dbReference type="NCBI Taxonomy" id="468196"/>
    <lineage>
        <taxon>Eukaryota</taxon>
        <taxon>Metazoa</taxon>
        <taxon>Ecdysozoa</taxon>
        <taxon>Arthropoda</taxon>
        <taxon>Hexapoda</taxon>
        <taxon>Insecta</taxon>
        <taxon>Pterygota</taxon>
        <taxon>Neoptera</taxon>
        <taxon>Paraneoptera</taxon>
        <taxon>Psocodea</taxon>
        <taxon>Troctomorpha</taxon>
        <taxon>Phthiraptera</taxon>
        <taxon>Anoplura</taxon>
        <taxon>Polyplacidae</taxon>
        <taxon>Polyplax</taxon>
    </lineage>
</organism>
<dbReference type="Proteomes" id="UP001372834">
    <property type="component" value="Unassembled WGS sequence"/>
</dbReference>
<feature type="region of interest" description="Disordered" evidence="1">
    <location>
        <begin position="82"/>
        <end position="118"/>
    </location>
</feature>
<feature type="region of interest" description="Disordered" evidence="1">
    <location>
        <begin position="38"/>
        <end position="62"/>
    </location>
</feature>
<accession>A0AAN8SF66</accession>
<evidence type="ECO:0000313" key="3">
    <source>
        <dbReference type="Proteomes" id="UP001372834"/>
    </source>
</evidence>
<name>A0AAN8SF66_POLSC</name>
<protein>
    <submittedName>
        <fullName evidence="2">Uncharacterized protein</fullName>
    </submittedName>
</protein>
<evidence type="ECO:0000313" key="2">
    <source>
        <dbReference type="EMBL" id="KAK6645049.1"/>
    </source>
</evidence>
<dbReference type="AlphaFoldDB" id="A0AAN8SF66"/>
<gene>
    <name evidence="2" type="ORF">RUM43_001325</name>
</gene>
<comment type="caution">
    <text evidence="2">The sequence shown here is derived from an EMBL/GenBank/DDBJ whole genome shotgun (WGS) entry which is preliminary data.</text>
</comment>
<feature type="compositionally biased region" description="Basic and acidic residues" evidence="1">
    <location>
        <begin position="101"/>
        <end position="118"/>
    </location>
</feature>